<evidence type="ECO:0000313" key="2">
    <source>
        <dbReference type="Proteomes" id="UP000604046"/>
    </source>
</evidence>
<name>A0A812UAQ0_9DINO</name>
<evidence type="ECO:0000313" key="1">
    <source>
        <dbReference type="EMBL" id="CAE7562456.1"/>
    </source>
</evidence>
<organism evidence="1 2">
    <name type="scientific">Symbiodinium natans</name>
    <dbReference type="NCBI Taxonomy" id="878477"/>
    <lineage>
        <taxon>Eukaryota</taxon>
        <taxon>Sar</taxon>
        <taxon>Alveolata</taxon>
        <taxon>Dinophyceae</taxon>
        <taxon>Suessiales</taxon>
        <taxon>Symbiodiniaceae</taxon>
        <taxon>Symbiodinium</taxon>
    </lineage>
</organism>
<reference evidence="1" key="1">
    <citation type="submission" date="2021-02" db="EMBL/GenBank/DDBJ databases">
        <authorList>
            <person name="Dougan E. K."/>
            <person name="Rhodes N."/>
            <person name="Thang M."/>
            <person name="Chan C."/>
        </authorList>
    </citation>
    <scope>NUCLEOTIDE SEQUENCE</scope>
</reference>
<comment type="caution">
    <text evidence="1">The sequence shown here is derived from an EMBL/GenBank/DDBJ whole genome shotgun (WGS) entry which is preliminary data.</text>
</comment>
<sequence>MTIQHVPHLDTKGAIASPHGPIAMPFDMRTMVLRTKVQMPVQDDQALRTEDPHESDVEIVPLDGSGPVLGHSLRPAEAAATSCSLSLSLVDLSWVHSQRR</sequence>
<protein>
    <submittedName>
        <fullName evidence="1">Uncharacterized protein</fullName>
    </submittedName>
</protein>
<dbReference type="EMBL" id="CAJNDS010002674">
    <property type="protein sequence ID" value="CAE7562456.1"/>
    <property type="molecule type" value="Genomic_DNA"/>
</dbReference>
<dbReference type="Proteomes" id="UP000604046">
    <property type="component" value="Unassembled WGS sequence"/>
</dbReference>
<proteinExistence type="predicted"/>
<dbReference type="AlphaFoldDB" id="A0A812UAQ0"/>
<accession>A0A812UAQ0</accession>
<keyword evidence="2" id="KW-1185">Reference proteome</keyword>
<gene>
    <name evidence="1" type="ORF">SNAT2548_LOCUS31766</name>
</gene>